<evidence type="ECO:0000256" key="1">
    <source>
        <dbReference type="SAM" id="MobiDB-lite"/>
    </source>
</evidence>
<feature type="region of interest" description="Disordered" evidence="1">
    <location>
        <begin position="801"/>
        <end position="821"/>
    </location>
</feature>
<sequence length="821" mass="90730">MLQVREQPERMNTSSETLEGGERLDGFPQSYDPLATHDKFEGNDYEDDDCKDQEDEVVEQALTEDAYSLLYISDLFSQTTLFAFSVVSLQTTMLLLTLVDMIDVSNPLNPLGVPELPPFTVVFAQCLGLILTVMITATSGDIIVGLTQLCEGYNPDIQEEMPNATFIRWLLTGSFQTCVGIIMLVDSFILAVKARTVIDLVLNLTALHFLQEVDDISFKIATMGLFVNQVQEDCNKISNLKQGVSPEYVRYRTCWKRVALIVILVGLLVPFFVLVGQQLDGRFLCKKILIEFGEGDNEFIESGLGTVEGSNHLTALSYFSSEFESQGIPLFDRKHHRTWYADRSGFLILGYCNVQKAWTVSTTATSSDPCDEIKYMSTTTTEFDVMKVAFDQWVYWNDQLGRFDATSQIVLHCNDCSEDLCQHGTCQDNYCICNDGEGTPRTGWNCEEEVRCLSLGLDSTGGSRGFMKIEDEGKRNTVRLLSSIGTLHLLPEKQAYGRSVYVASYNKSTESGVTEVVDAFVIYSGQRWRLVVNDESQLLSAISLQDFKSVLLDRGSVDVLMAMGIIPRPSVQSEGTDSFHSFDETVVANLAKAYYVLANSSIDSSANPRYSFVTFGKSYTTAVLDCADCRKDTECDGQYSKCQANACVCPDFIQNATTCNMTGSYTEMSKASGGCYNGTGFPIPVSVSVDDDFFVPDTSQWCCSANPNGTSCGAKVNNEELFFCRSNGFCRQYAGFANQVLCNSAKQRCECSNASDPFDSQLNFDPSLYSPVDCSNGIPIVDPWDDTALLWNYGGETVNPTAGQPANEFPMEANNLADGVP</sequence>
<feature type="region of interest" description="Disordered" evidence="1">
    <location>
        <begin position="1"/>
        <end position="49"/>
    </location>
</feature>
<keyword evidence="2" id="KW-1133">Transmembrane helix</keyword>
<evidence type="ECO:0000313" key="3">
    <source>
        <dbReference type="EMBL" id="CAB9511052.1"/>
    </source>
</evidence>
<feature type="transmembrane region" description="Helical" evidence="2">
    <location>
        <begin position="119"/>
        <end position="146"/>
    </location>
</feature>
<organism evidence="3 4">
    <name type="scientific">Seminavis robusta</name>
    <dbReference type="NCBI Taxonomy" id="568900"/>
    <lineage>
        <taxon>Eukaryota</taxon>
        <taxon>Sar</taxon>
        <taxon>Stramenopiles</taxon>
        <taxon>Ochrophyta</taxon>
        <taxon>Bacillariophyta</taxon>
        <taxon>Bacillariophyceae</taxon>
        <taxon>Bacillariophycidae</taxon>
        <taxon>Naviculales</taxon>
        <taxon>Naviculaceae</taxon>
        <taxon>Seminavis</taxon>
    </lineage>
</organism>
<feature type="transmembrane region" description="Helical" evidence="2">
    <location>
        <begin position="258"/>
        <end position="276"/>
    </location>
</feature>
<dbReference type="OrthoDB" id="47245at2759"/>
<feature type="transmembrane region" description="Helical" evidence="2">
    <location>
        <begin position="166"/>
        <end position="185"/>
    </location>
</feature>
<gene>
    <name evidence="3" type="ORF">SEMRO_465_G148640.1</name>
</gene>
<dbReference type="AlphaFoldDB" id="A0A9N8DY43"/>
<protein>
    <submittedName>
        <fullName evidence="3">Uncharacterized protein</fullName>
    </submittedName>
</protein>
<name>A0A9N8DY43_9STRA</name>
<evidence type="ECO:0000313" key="4">
    <source>
        <dbReference type="Proteomes" id="UP001153069"/>
    </source>
</evidence>
<keyword evidence="2" id="KW-0812">Transmembrane</keyword>
<reference evidence="3" key="1">
    <citation type="submission" date="2020-06" db="EMBL/GenBank/DDBJ databases">
        <authorList>
            <consortium name="Plant Systems Biology data submission"/>
        </authorList>
    </citation>
    <scope>NUCLEOTIDE SEQUENCE</scope>
    <source>
        <strain evidence="3">D6</strain>
    </source>
</reference>
<accession>A0A9N8DY43</accession>
<comment type="caution">
    <text evidence="3">The sequence shown here is derived from an EMBL/GenBank/DDBJ whole genome shotgun (WGS) entry which is preliminary data.</text>
</comment>
<dbReference type="EMBL" id="CAICTM010000464">
    <property type="protein sequence ID" value="CAB9511052.1"/>
    <property type="molecule type" value="Genomic_DNA"/>
</dbReference>
<keyword evidence="4" id="KW-1185">Reference proteome</keyword>
<proteinExistence type="predicted"/>
<keyword evidence="2" id="KW-0472">Membrane</keyword>
<dbReference type="Proteomes" id="UP001153069">
    <property type="component" value="Unassembled WGS sequence"/>
</dbReference>
<evidence type="ECO:0000256" key="2">
    <source>
        <dbReference type="SAM" id="Phobius"/>
    </source>
</evidence>